<dbReference type="Pfam" id="PF00581">
    <property type="entry name" value="Rhodanese"/>
    <property type="match status" value="1"/>
</dbReference>
<dbReference type="CDD" id="cd00158">
    <property type="entry name" value="RHOD"/>
    <property type="match status" value="1"/>
</dbReference>
<keyword evidence="2" id="KW-0378">Hydrolase</keyword>
<dbReference type="Gene3D" id="3.40.250.10">
    <property type="entry name" value="Rhodanese-like domain"/>
    <property type="match status" value="1"/>
</dbReference>
<keyword evidence="2" id="KW-0808">Transferase</keyword>
<dbReference type="Gene3D" id="3.60.15.10">
    <property type="entry name" value="Ribonuclease Z/Hydroxyacylglutathione hydrolase-like"/>
    <property type="match status" value="1"/>
</dbReference>
<protein>
    <submittedName>
        <fullName evidence="2">Glyoxylase-like metal-dependent hydrolase (Beta-lactamase superfamily II)/rhodanese-related sulfurtransferase</fullName>
    </submittedName>
</protein>
<proteinExistence type="predicted"/>
<gene>
    <name evidence="2" type="ORF">FHS57_005876</name>
</gene>
<sequence>MATVKTIDTQTLSDWLATDKKVSILDIRPLSERTEWHIPQSIHLNVYENLKAGNRDAFDFLLLDKLLPIVTLCAGGNLSLFATELLSENGYDAYSLEGGMKAWNFAWDTAIIELGNVKIIQVRRLAKGCLSYIIGAGHKAMVIDASLHPSIYLNLAVQHGYVIEKVADTHIHADYVSRTKELAKATGAAHLMLDLAEVNYDFIPVKNGTELLLGNTPIKIIHTPGHTLESTSFLIEDSVLLTGDTLFIDSVGRPDLKANEHETWLKAAMLYDTLHLITALNDNVEILPAHTSKSIEIGQGIISSSLGQIKKSITML</sequence>
<keyword evidence="3" id="KW-1185">Reference proteome</keyword>
<dbReference type="PANTHER" id="PTHR43084:SF7">
    <property type="entry name" value="BETA-LACTAMASE DOMAIN PROTEIN"/>
    <property type="match status" value="1"/>
</dbReference>
<dbReference type="InterPro" id="IPR001279">
    <property type="entry name" value="Metallo-B-lactamas"/>
</dbReference>
<dbReference type="InterPro" id="IPR044528">
    <property type="entry name" value="POD-like_MBL-fold"/>
</dbReference>
<dbReference type="SMART" id="SM00450">
    <property type="entry name" value="RHOD"/>
    <property type="match status" value="1"/>
</dbReference>
<feature type="non-terminal residue" evidence="2">
    <location>
        <position position="316"/>
    </location>
</feature>
<dbReference type="GO" id="GO:0070813">
    <property type="term" value="P:hydrogen sulfide metabolic process"/>
    <property type="evidence" value="ECO:0007669"/>
    <property type="project" value="TreeGrafter"/>
</dbReference>
<dbReference type="InterPro" id="IPR001763">
    <property type="entry name" value="Rhodanese-like_dom"/>
</dbReference>
<dbReference type="GO" id="GO:0016740">
    <property type="term" value="F:transferase activity"/>
    <property type="evidence" value="ECO:0007669"/>
    <property type="project" value="UniProtKB-KW"/>
</dbReference>
<reference evidence="2 3" key="1">
    <citation type="submission" date="2020-08" db="EMBL/GenBank/DDBJ databases">
        <title>Genomic Encyclopedia of Type Strains, Phase IV (KMG-IV): sequencing the most valuable type-strain genomes for metagenomic binning, comparative biology and taxonomic classification.</title>
        <authorList>
            <person name="Goeker M."/>
        </authorList>
    </citation>
    <scope>NUCLEOTIDE SEQUENCE [LARGE SCALE GENOMIC DNA]</scope>
    <source>
        <strain evidence="2 3">DSM 17976</strain>
    </source>
</reference>
<name>A0A7W6ETR0_9BACT</name>
<evidence type="ECO:0000313" key="2">
    <source>
        <dbReference type="EMBL" id="MBB3841847.1"/>
    </source>
</evidence>
<dbReference type="PROSITE" id="PS50206">
    <property type="entry name" value="RHODANESE_3"/>
    <property type="match status" value="1"/>
</dbReference>
<dbReference type="GO" id="GO:0050313">
    <property type="term" value="F:sulfur dioxygenase activity"/>
    <property type="evidence" value="ECO:0007669"/>
    <property type="project" value="InterPro"/>
</dbReference>
<dbReference type="SMART" id="SM00849">
    <property type="entry name" value="Lactamase_B"/>
    <property type="match status" value="1"/>
</dbReference>
<dbReference type="GO" id="GO:0006749">
    <property type="term" value="P:glutathione metabolic process"/>
    <property type="evidence" value="ECO:0007669"/>
    <property type="project" value="InterPro"/>
</dbReference>
<dbReference type="SUPFAM" id="SSF56281">
    <property type="entry name" value="Metallo-hydrolase/oxidoreductase"/>
    <property type="match status" value="1"/>
</dbReference>
<dbReference type="EMBL" id="JACIBY010000022">
    <property type="protein sequence ID" value="MBB3841847.1"/>
    <property type="molecule type" value="Genomic_DNA"/>
</dbReference>
<dbReference type="InterPro" id="IPR036866">
    <property type="entry name" value="RibonucZ/Hydroxyglut_hydro"/>
</dbReference>
<accession>A0A7W6ETR0</accession>
<dbReference type="InterPro" id="IPR051682">
    <property type="entry name" value="Mito_Persulfide_Diox"/>
</dbReference>
<evidence type="ECO:0000259" key="1">
    <source>
        <dbReference type="PROSITE" id="PS50206"/>
    </source>
</evidence>
<organism evidence="2 3">
    <name type="scientific">Runella defluvii</name>
    <dbReference type="NCBI Taxonomy" id="370973"/>
    <lineage>
        <taxon>Bacteria</taxon>
        <taxon>Pseudomonadati</taxon>
        <taxon>Bacteroidota</taxon>
        <taxon>Cytophagia</taxon>
        <taxon>Cytophagales</taxon>
        <taxon>Spirosomataceae</taxon>
        <taxon>Runella</taxon>
    </lineage>
</organism>
<dbReference type="AlphaFoldDB" id="A0A7W6ETR0"/>
<dbReference type="RefSeq" id="WP_183979787.1">
    <property type="nucleotide sequence ID" value="NZ_JACIBY010000022.1"/>
</dbReference>
<evidence type="ECO:0000313" key="3">
    <source>
        <dbReference type="Proteomes" id="UP000541352"/>
    </source>
</evidence>
<dbReference type="Proteomes" id="UP000541352">
    <property type="component" value="Unassembled WGS sequence"/>
</dbReference>
<dbReference type="SUPFAM" id="SSF52821">
    <property type="entry name" value="Rhodanese/Cell cycle control phosphatase"/>
    <property type="match status" value="1"/>
</dbReference>
<dbReference type="PANTHER" id="PTHR43084">
    <property type="entry name" value="PERSULFIDE DIOXYGENASE ETHE1"/>
    <property type="match status" value="1"/>
</dbReference>
<dbReference type="InterPro" id="IPR036873">
    <property type="entry name" value="Rhodanese-like_dom_sf"/>
</dbReference>
<dbReference type="GO" id="GO:0016787">
    <property type="term" value="F:hydrolase activity"/>
    <property type="evidence" value="ECO:0007669"/>
    <property type="project" value="UniProtKB-KW"/>
</dbReference>
<dbReference type="CDD" id="cd07724">
    <property type="entry name" value="POD-like_MBL-fold"/>
    <property type="match status" value="1"/>
</dbReference>
<feature type="domain" description="Rhodanese" evidence="1">
    <location>
        <begin position="18"/>
        <end position="112"/>
    </location>
</feature>
<comment type="caution">
    <text evidence="2">The sequence shown here is derived from an EMBL/GenBank/DDBJ whole genome shotgun (WGS) entry which is preliminary data.</text>
</comment>
<dbReference type="Pfam" id="PF00753">
    <property type="entry name" value="Lactamase_B"/>
    <property type="match status" value="1"/>
</dbReference>